<protein>
    <submittedName>
        <fullName evidence="1">Uncharacterized protein</fullName>
    </submittedName>
</protein>
<sequence>MAISTAICPLSPAPPNIVCRLVCLAECQTRYLVSRHVPDCGITTPLVDNRSLWSTGDSDQQICNHDCKFVVVDLLRVIKLLCDLSHGSRWVIMCNNRIP</sequence>
<dbReference type="AlphaFoldDB" id="A0A0H5QQ85"/>
<evidence type="ECO:0000313" key="1">
    <source>
        <dbReference type="EMBL" id="CRZ04198.1"/>
    </source>
</evidence>
<reference evidence="1" key="1">
    <citation type="submission" date="2015-04" db="EMBL/GenBank/DDBJ databases">
        <title>The genome sequence of the plant pathogenic Rhizarian Plasmodiophora brassicae reveals insights in its biotrophic life cycle and the origin of chitin synthesis.</title>
        <authorList>
            <person name="Schwelm A."/>
            <person name="Fogelqvist J."/>
            <person name="Knaust A."/>
            <person name="Julke S."/>
            <person name="Lilja T."/>
            <person name="Dhandapani V."/>
            <person name="Bonilla-Rosso G."/>
            <person name="Karlsson M."/>
            <person name="Shevchenko A."/>
            <person name="Choi S.R."/>
            <person name="Kim H.G."/>
            <person name="Park J.Y."/>
            <person name="Lim Y.P."/>
            <person name="Ludwig-Muller J."/>
            <person name="Dixelius C."/>
        </authorList>
    </citation>
    <scope>NUCLEOTIDE SEQUENCE</scope>
    <source>
        <tissue evidence="1">Potato root galls</tissue>
    </source>
</reference>
<accession>A0A0H5QQ85</accession>
<dbReference type="EMBL" id="HACM01003756">
    <property type="protein sequence ID" value="CRZ04198.1"/>
    <property type="molecule type" value="Transcribed_RNA"/>
</dbReference>
<name>A0A0H5QQ85_9EUKA</name>
<proteinExistence type="predicted"/>
<organism evidence="1">
    <name type="scientific">Spongospora subterranea</name>
    <dbReference type="NCBI Taxonomy" id="70186"/>
    <lineage>
        <taxon>Eukaryota</taxon>
        <taxon>Sar</taxon>
        <taxon>Rhizaria</taxon>
        <taxon>Endomyxa</taxon>
        <taxon>Phytomyxea</taxon>
        <taxon>Plasmodiophorida</taxon>
        <taxon>Plasmodiophoridae</taxon>
        <taxon>Spongospora</taxon>
    </lineage>
</organism>